<dbReference type="AlphaFoldDB" id="A0A2P6QAJ0"/>
<organism evidence="2 3">
    <name type="scientific">Rosa chinensis</name>
    <name type="common">China rose</name>
    <dbReference type="NCBI Taxonomy" id="74649"/>
    <lineage>
        <taxon>Eukaryota</taxon>
        <taxon>Viridiplantae</taxon>
        <taxon>Streptophyta</taxon>
        <taxon>Embryophyta</taxon>
        <taxon>Tracheophyta</taxon>
        <taxon>Spermatophyta</taxon>
        <taxon>Magnoliopsida</taxon>
        <taxon>eudicotyledons</taxon>
        <taxon>Gunneridae</taxon>
        <taxon>Pentapetalae</taxon>
        <taxon>rosids</taxon>
        <taxon>fabids</taxon>
        <taxon>Rosales</taxon>
        <taxon>Rosaceae</taxon>
        <taxon>Rosoideae</taxon>
        <taxon>Rosoideae incertae sedis</taxon>
        <taxon>Rosa</taxon>
    </lineage>
</organism>
<name>A0A2P6QAJ0_ROSCH</name>
<reference evidence="2 3" key="1">
    <citation type="journal article" date="2018" name="Nat. Genet.">
        <title>The Rosa genome provides new insights in the design of modern roses.</title>
        <authorList>
            <person name="Bendahmane M."/>
        </authorList>
    </citation>
    <scope>NUCLEOTIDE SEQUENCE [LARGE SCALE GENOMIC DNA]</scope>
    <source>
        <strain evidence="3">cv. Old Blush</strain>
    </source>
</reference>
<dbReference type="Gramene" id="PRQ31198">
    <property type="protein sequence ID" value="PRQ31198"/>
    <property type="gene ID" value="RchiOBHm_Chr5g0032831"/>
</dbReference>
<keyword evidence="3" id="KW-1185">Reference proteome</keyword>
<feature type="region of interest" description="Disordered" evidence="1">
    <location>
        <begin position="9"/>
        <end position="31"/>
    </location>
</feature>
<evidence type="ECO:0000256" key="1">
    <source>
        <dbReference type="SAM" id="MobiDB-lite"/>
    </source>
</evidence>
<dbReference type="EMBL" id="PDCK01000043">
    <property type="protein sequence ID" value="PRQ31198.1"/>
    <property type="molecule type" value="Genomic_DNA"/>
</dbReference>
<evidence type="ECO:0000313" key="2">
    <source>
        <dbReference type="EMBL" id="PRQ31198.1"/>
    </source>
</evidence>
<comment type="caution">
    <text evidence="2">The sequence shown here is derived from an EMBL/GenBank/DDBJ whole genome shotgun (WGS) entry which is preliminary data.</text>
</comment>
<dbReference type="Proteomes" id="UP000238479">
    <property type="component" value="Chromosome 5"/>
</dbReference>
<gene>
    <name evidence="2" type="ORF">RchiOBHm_Chr5g0032831</name>
</gene>
<proteinExistence type="predicted"/>
<accession>A0A2P6QAJ0</accession>
<sequence length="49" mass="5489">MIENLLQMVGEKVVHHPRHPQASQQEENMDPVIKSQCSDSISVLSCDPC</sequence>
<evidence type="ECO:0000313" key="3">
    <source>
        <dbReference type="Proteomes" id="UP000238479"/>
    </source>
</evidence>
<protein>
    <submittedName>
        <fullName evidence="2">Uncharacterized protein</fullName>
    </submittedName>
</protein>